<organism evidence="6 7">
    <name type="scientific">Amycolatopsis jiangsuensis</name>
    <dbReference type="NCBI Taxonomy" id="1181879"/>
    <lineage>
        <taxon>Bacteria</taxon>
        <taxon>Bacillati</taxon>
        <taxon>Actinomycetota</taxon>
        <taxon>Actinomycetes</taxon>
        <taxon>Pseudonocardiales</taxon>
        <taxon>Pseudonocardiaceae</taxon>
        <taxon>Amycolatopsis</taxon>
    </lineage>
</organism>
<evidence type="ECO:0000256" key="4">
    <source>
        <dbReference type="PROSITE-ProRule" id="PRU00335"/>
    </source>
</evidence>
<dbReference type="EMBL" id="JACHMG010000001">
    <property type="protein sequence ID" value="MBB4687546.1"/>
    <property type="molecule type" value="Genomic_DNA"/>
</dbReference>
<name>A0A840IY14_9PSEU</name>
<keyword evidence="1" id="KW-0805">Transcription regulation</keyword>
<accession>A0A840IY14</accession>
<dbReference type="Proteomes" id="UP000581769">
    <property type="component" value="Unassembled WGS sequence"/>
</dbReference>
<dbReference type="GO" id="GO:0003677">
    <property type="term" value="F:DNA binding"/>
    <property type="evidence" value="ECO:0007669"/>
    <property type="project" value="UniProtKB-UniRule"/>
</dbReference>
<proteinExistence type="predicted"/>
<dbReference type="Gene3D" id="1.10.357.10">
    <property type="entry name" value="Tetracycline Repressor, domain 2"/>
    <property type="match status" value="1"/>
</dbReference>
<dbReference type="RefSeq" id="WP_184782358.1">
    <property type="nucleotide sequence ID" value="NZ_JACHMG010000001.1"/>
</dbReference>
<protein>
    <submittedName>
        <fullName evidence="6">AcrR family transcriptional regulator</fullName>
    </submittedName>
</protein>
<gene>
    <name evidence="6" type="ORF">BJY18_005031</name>
</gene>
<dbReference type="PROSITE" id="PS50977">
    <property type="entry name" value="HTH_TETR_2"/>
    <property type="match status" value="1"/>
</dbReference>
<evidence type="ECO:0000313" key="6">
    <source>
        <dbReference type="EMBL" id="MBB4687546.1"/>
    </source>
</evidence>
<feature type="DNA-binding region" description="H-T-H motif" evidence="4">
    <location>
        <begin position="29"/>
        <end position="48"/>
    </location>
</feature>
<dbReference type="InterPro" id="IPR001647">
    <property type="entry name" value="HTH_TetR"/>
</dbReference>
<reference evidence="6 7" key="1">
    <citation type="submission" date="2020-08" db="EMBL/GenBank/DDBJ databases">
        <title>Sequencing the genomes of 1000 actinobacteria strains.</title>
        <authorList>
            <person name="Klenk H.-P."/>
        </authorList>
    </citation>
    <scope>NUCLEOTIDE SEQUENCE [LARGE SCALE GENOMIC DNA]</scope>
    <source>
        <strain evidence="6 7">DSM 45859</strain>
    </source>
</reference>
<evidence type="ECO:0000313" key="7">
    <source>
        <dbReference type="Proteomes" id="UP000581769"/>
    </source>
</evidence>
<dbReference type="InterPro" id="IPR011075">
    <property type="entry name" value="TetR_C"/>
</dbReference>
<dbReference type="InterPro" id="IPR009057">
    <property type="entry name" value="Homeodomain-like_sf"/>
</dbReference>
<dbReference type="InterPro" id="IPR036271">
    <property type="entry name" value="Tet_transcr_reg_TetR-rel_C_sf"/>
</dbReference>
<dbReference type="Pfam" id="PF00440">
    <property type="entry name" value="TetR_N"/>
    <property type="match status" value="1"/>
</dbReference>
<dbReference type="Pfam" id="PF16925">
    <property type="entry name" value="TetR_C_13"/>
    <property type="match status" value="1"/>
</dbReference>
<evidence type="ECO:0000259" key="5">
    <source>
        <dbReference type="PROSITE" id="PS50977"/>
    </source>
</evidence>
<dbReference type="SUPFAM" id="SSF46689">
    <property type="entry name" value="Homeodomain-like"/>
    <property type="match status" value="1"/>
</dbReference>
<dbReference type="AlphaFoldDB" id="A0A840IY14"/>
<dbReference type="Gene3D" id="1.10.10.60">
    <property type="entry name" value="Homeodomain-like"/>
    <property type="match status" value="1"/>
</dbReference>
<sequence>MARPRAFDEEQVLNAVREQFWNAGYAATSLEDLMRVSGLGKGSLYAAFGDKHQLFLRALHSYTDGVNGHLRKTLTETPRAMDALRMLLEMPIADADGAGPRRGCLMANSTCELGNADPDVLAHARRTYETSTALIGECVARAQREGDLPAEADPIALARALLAAQQGIVFMGRTGLDAAALTATARSLAAQLLPDPSGD</sequence>
<evidence type="ECO:0000256" key="1">
    <source>
        <dbReference type="ARBA" id="ARBA00023015"/>
    </source>
</evidence>
<dbReference type="PANTHER" id="PTHR47506">
    <property type="entry name" value="TRANSCRIPTIONAL REGULATORY PROTEIN"/>
    <property type="match status" value="1"/>
</dbReference>
<keyword evidence="3" id="KW-0804">Transcription</keyword>
<dbReference type="PANTHER" id="PTHR47506:SF1">
    <property type="entry name" value="HTH-TYPE TRANSCRIPTIONAL REGULATOR YJDC"/>
    <property type="match status" value="1"/>
</dbReference>
<dbReference type="PROSITE" id="PS01081">
    <property type="entry name" value="HTH_TETR_1"/>
    <property type="match status" value="1"/>
</dbReference>
<keyword evidence="2 4" id="KW-0238">DNA-binding</keyword>
<comment type="caution">
    <text evidence="6">The sequence shown here is derived from an EMBL/GenBank/DDBJ whole genome shotgun (WGS) entry which is preliminary data.</text>
</comment>
<dbReference type="SUPFAM" id="SSF48498">
    <property type="entry name" value="Tetracyclin repressor-like, C-terminal domain"/>
    <property type="match status" value="1"/>
</dbReference>
<feature type="domain" description="HTH tetR-type" evidence="5">
    <location>
        <begin position="6"/>
        <end position="66"/>
    </location>
</feature>
<evidence type="ECO:0000256" key="2">
    <source>
        <dbReference type="ARBA" id="ARBA00023125"/>
    </source>
</evidence>
<dbReference type="InterPro" id="IPR023772">
    <property type="entry name" value="DNA-bd_HTH_TetR-type_CS"/>
</dbReference>
<keyword evidence="7" id="KW-1185">Reference proteome</keyword>
<evidence type="ECO:0000256" key="3">
    <source>
        <dbReference type="ARBA" id="ARBA00023163"/>
    </source>
</evidence>